<evidence type="ECO:0000313" key="1">
    <source>
        <dbReference type="EMBL" id="MFA4805204.1"/>
    </source>
</evidence>
<sequence>MSSVDRVRTIARRSIKVYDYIMNELLDFDQDHQTITVKFSNKNAETLKQIYSALPAVKPEDVIIDTPPSENHIRMLKLTKFKEKTVHRMTELILREYRKVRAAALRYVGTSTFKNYALRIYRTQVKDKLVDTVYTIEIILKYDYGKLVKAIEGEYFPYNLSILNIIEDRALLGTAHTVIMRDGRILSNLGAVMKKALEKDPDTELEKILEGVEAYNPLKIEKSSRTLDKPFSDIEDIIREMGLDNYDAIMASWETLYLFYKDKTIIMYVNRSRTLVTAQFENDILGVPPLPNFAIPITVRKIMTLLFDYNTYTISEREIIMERQPENMLATEGVVETAIGDFTVTPVDSHPPAVGKDLVLVKSMTPNVKFYTLL</sequence>
<evidence type="ECO:0008006" key="3">
    <source>
        <dbReference type="Google" id="ProtNLM"/>
    </source>
</evidence>
<dbReference type="EMBL" id="JARRIG010000007">
    <property type="protein sequence ID" value="MFA4805204.1"/>
    <property type="molecule type" value="Genomic_DNA"/>
</dbReference>
<keyword evidence="2" id="KW-1185">Reference proteome</keyword>
<dbReference type="RefSeq" id="WP_372824634.1">
    <property type="nucleotide sequence ID" value="NZ_JARRIG010000007.1"/>
</dbReference>
<proteinExistence type="predicted"/>
<reference evidence="1 2" key="1">
    <citation type="submission" date="2023-03" db="EMBL/GenBank/DDBJ databases">
        <title>Speciation in Pyrococcus: adaptation to high temperature as a mechanism.</title>
        <authorList>
            <person name="Gu J."/>
        </authorList>
    </citation>
    <scope>NUCLEOTIDE SEQUENCE [LARGE SCALE GENOMIC DNA]</scope>
    <source>
        <strain evidence="1 2">LMOA34</strain>
    </source>
</reference>
<name>A0ABV4T5U9_9EURY</name>
<comment type="caution">
    <text evidence="1">The sequence shown here is derived from an EMBL/GenBank/DDBJ whole genome shotgun (WGS) entry which is preliminary data.</text>
</comment>
<evidence type="ECO:0000313" key="2">
    <source>
        <dbReference type="Proteomes" id="UP001571980"/>
    </source>
</evidence>
<protein>
    <recommendedName>
        <fullName evidence="3">Flagellar motor switch protein FliM</fullName>
    </recommendedName>
</protein>
<accession>A0ABV4T5U9</accession>
<organism evidence="1 2">
    <name type="scientific">Pyrococcus kukulkanii</name>
    <dbReference type="NCBI Taxonomy" id="1609559"/>
    <lineage>
        <taxon>Archaea</taxon>
        <taxon>Methanobacteriati</taxon>
        <taxon>Methanobacteriota</taxon>
        <taxon>Thermococci</taxon>
        <taxon>Thermococcales</taxon>
        <taxon>Thermococcaceae</taxon>
        <taxon>Pyrococcus</taxon>
    </lineage>
</organism>
<gene>
    <name evidence="1" type="ORF">P8X34_10750</name>
</gene>
<dbReference type="Proteomes" id="UP001571980">
    <property type="component" value="Unassembled WGS sequence"/>
</dbReference>